<dbReference type="EMBL" id="CAJQZP010000246">
    <property type="protein sequence ID" value="CAG4951118.1"/>
    <property type="molecule type" value="Genomic_DNA"/>
</dbReference>
<protein>
    <recommendedName>
        <fullName evidence="2">Regulatory protein zeste</fullName>
    </recommendedName>
</protein>
<name>A0A8S3WBM3_PARAO</name>
<proteinExistence type="predicted"/>
<evidence type="ECO:0000256" key="4">
    <source>
        <dbReference type="ARBA" id="ARBA00023163"/>
    </source>
</evidence>
<dbReference type="Proteomes" id="UP000691718">
    <property type="component" value="Unassembled WGS sequence"/>
</dbReference>
<evidence type="ECO:0000256" key="5">
    <source>
        <dbReference type="ARBA" id="ARBA00025466"/>
    </source>
</evidence>
<comment type="subunit">
    <text evidence="1">Self-associates forming complexes of several hundred monomers.</text>
</comment>
<sequence length="133" mass="15180">MKASALGKNEILFLLDFIFKQNVITTKATNTTNNKLKEEVWKSLAQEFSAMAGELPEQLRLKWENLKKSVRKRNTSIRQYNLKTGDGKMYILPDEALYLVTFMLKATCMGFTVEFYGDGKKRNVATRCGCGTH</sequence>
<dbReference type="AlphaFoldDB" id="A0A8S3WBM3"/>
<comment type="function">
    <text evidence="5">Involved in transvection phenomena (= synapsis-dependent gene expression), where the synaptic pairing of chromosomes carrying genes with which zeste interacts influences the expression of these genes. Zeste binds to DNA and stimulates transcription from a nearby promoter.</text>
</comment>
<evidence type="ECO:0000256" key="2">
    <source>
        <dbReference type="ARBA" id="ARBA00016807"/>
    </source>
</evidence>
<evidence type="ECO:0000256" key="3">
    <source>
        <dbReference type="ARBA" id="ARBA00023015"/>
    </source>
</evidence>
<keyword evidence="8" id="KW-1185">Reference proteome</keyword>
<reference evidence="7" key="1">
    <citation type="submission" date="2021-04" db="EMBL/GenBank/DDBJ databases">
        <authorList>
            <person name="Tunstrom K."/>
        </authorList>
    </citation>
    <scope>NUCLEOTIDE SEQUENCE</scope>
</reference>
<keyword evidence="3" id="KW-0805">Transcription regulation</keyword>
<gene>
    <name evidence="7" type="ORF">PAPOLLO_LOCUS4357</name>
</gene>
<dbReference type="OrthoDB" id="7489964at2759"/>
<evidence type="ECO:0000313" key="8">
    <source>
        <dbReference type="Proteomes" id="UP000691718"/>
    </source>
</evidence>
<dbReference type="InterPro" id="IPR028002">
    <property type="entry name" value="Myb_DNA-bind_5"/>
</dbReference>
<comment type="caution">
    <text evidence="7">The sequence shown here is derived from an EMBL/GenBank/DDBJ whole genome shotgun (WGS) entry which is preliminary data.</text>
</comment>
<evidence type="ECO:0000256" key="1">
    <source>
        <dbReference type="ARBA" id="ARBA00011764"/>
    </source>
</evidence>
<keyword evidence="4" id="KW-0804">Transcription</keyword>
<feature type="domain" description="Myb/SANT-like DNA-binding" evidence="6">
    <location>
        <begin position="10"/>
        <end position="73"/>
    </location>
</feature>
<accession>A0A8S3WBM3</accession>
<dbReference type="Pfam" id="PF13873">
    <property type="entry name" value="Myb_DNA-bind_5"/>
    <property type="match status" value="1"/>
</dbReference>
<evidence type="ECO:0000259" key="6">
    <source>
        <dbReference type="Pfam" id="PF13873"/>
    </source>
</evidence>
<organism evidence="7 8">
    <name type="scientific">Parnassius apollo</name>
    <name type="common">Apollo butterfly</name>
    <name type="synonym">Papilio apollo</name>
    <dbReference type="NCBI Taxonomy" id="110799"/>
    <lineage>
        <taxon>Eukaryota</taxon>
        <taxon>Metazoa</taxon>
        <taxon>Ecdysozoa</taxon>
        <taxon>Arthropoda</taxon>
        <taxon>Hexapoda</taxon>
        <taxon>Insecta</taxon>
        <taxon>Pterygota</taxon>
        <taxon>Neoptera</taxon>
        <taxon>Endopterygota</taxon>
        <taxon>Lepidoptera</taxon>
        <taxon>Glossata</taxon>
        <taxon>Ditrysia</taxon>
        <taxon>Papilionoidea</taxon>
        <taxon>Papilionidae</taxon>
        <taxon>Parnassiinae</taxon>
        <taxon>Parnassini</taxon>
        <taxon>Parnassius</taxon>
        <taxon>Parnassius</taxon>
    </lineage>
</organism>
<evidence type="ECO:0000313" key="7">
    <source>
        <dbReference type="EMBL" id="CAG4951118.1"/>
    </source>
</evidence>